<evidence type="ECO:0000313" key="2">
    <source>
        <dbReference type="EMBL" id="CAK5262262.1"/>
    </source>
</evidence>
<proteinExistence type="predicted"/>
<name>A0AAD2GU23_9AGAR</name>
<organism evidence="2 3">
    <name type="scientific">Mycena citricolor</name>
    <dbReference type="NCBI Taxonomy" id="2018698"/>
    <lineage>
        <taxon>Eukaryota</taxon>
        <taxon>Fungi</taxon>
        <taxon>Dikarya</taxon>
        <taxon>Basidiomycota</taxon>
        <taxon>Agaricomycotina</taxon>
        <taxon>Agaricomycetes</taxon>
        <taxon>Agaricomycetidae</taxon>
        <taxon>Agaricales</taxon>
        <taxon>Marasmiineae</taxon>
        <taxon>Mycenaceae</taxon>
        <taxon>Mycena</taxon>
    </lineage>
</organism>
<dbReference type="Proteomes" id="UP001295794">
    <property type="component" value="Unassembled WGS sequence"/>
</dbReference>
<feature type="non-terminal residue" evidence="2">
    <location>
        <position position="1"/>
    </location>
</feature>
<evidence type="ECO:0000256" key="1">
    <source>
        <dbReference type="SAM" id="MobiDB-lite"/>
    </source>
</evidence>
<feature type="compositionally biased region" description="Low complexity" evidence="1">
    <location>
        <begin position="63"/>
        <end position="75"/>
    </location>
</feature>
<dbReference type="EMBL" id="CAVNYO010000012">
    <property type="protein sequence ID" value="CAK5262262.1"/>
    <property type="molecule type" value="Genomic_DNA"/>
</dbReference>
<reference evidence="2" key="1">
    <citation type="submission" date="2023-11" db="EMBL/GenBank/DDBJ databases">
        <authorList>
            <person name="De Vega J J."/>
            <person name="De Vega J J."/>
        </authorList>
    </citation>
    <scope>NUCLEOTIDE SEQUENCE</scope>
</reference>
<accession>A0AAD2GU23</accession>
<dbReference type="AlphaFoldDB" id="A0AAD2GU23"/>
<feature type="region of interest" description="Disordered" evidence="1">
    <location>
        <begin position="43"/>
        <end position="77"/>
    </location>
</feature>
<keyword evidence="3" id="KW-1185">Reference proteome</keyword>
<comment type="caution">
    <text evidence="2">The sequence shown here is derived from an EMBL/GenBank/DDBJ whole genome shotgun (WGS) entry which is preliminary data.</text>
</comment>
<protein>
    <submittedName>
        <fullName evidence="2">Uncharacterized protein</fullName>
    </submittedName>
</protein>
<sequence length="115" mass="12631">TSSYFSMQFFPSQKLQQGVFIPCDLVRERMQTYEVACCLDAEQHSRQGKSRGQYPSQEDTVSERSPSSGGSSVAGGRDDADCCLVRASFARGQTLGAVLRCDRVRLNASLPLLCE</sequence>
<gene>
    <name evidence="2" type="ORF">MYCIT1_LOCUS828</name>
</gene>
<evidence type="ECO:0000313" key="3">
    <source>
        <dbReference type="Proteomes" id="UP001295794"/>
    </source>
</evidence>